<dbReference type="Gene3D" id="3.40.190.10">
    <property type="entry name" value="Periplasmic binding protein-like II"/>
    <property type="match status" value="2"/>
</dbReference>
<dbReference type="PANTHER" id="PTHR30006">
    <property type="entry name" value="THIAMINE-BINDING PERIPLASMIC PROTEIN-RELATED"/>
    <property type="match status" value="1"/>
</dbReference>
<dbReference type="PANTHER" id="PTHR30006:SF2">
    <property type="entry name" value="ABC TRANSPORTER SUBSTRATE-BINDING PROTEIN"/>
    <property type="match status" value="1"/>
</dbReference>
<feature type="chain" id="PRO_5034520515" description="ABC-type Fe3+ transport system" evidence="2">
    <location>
        <begin position="19"/>
        <end position="361"/>
    </location>
</feature>
<organism evidence="3 4">
    <name type="scientific">Cochliobolus sativus</name>
    <name type="common">Common root rot and spot blotch fungus</name>
    <name type="synonym">Bipolaris sorokiniana</name>
    <dbReference type="NCBI Taxonomy" id="45130"/>
    <lineage>
        <taxon>Eukaryota</taxon>
        <taxon>Fungi</taxon>
        <taxon>Dikarya</taxon>
        <taxon>Ascomycota</taxon>
        <taxon>Pezizomycotina</taxon>
        <taxon>Dothideomycetes</taxon>
        <taxon>Pleosporomycetidae</taxon>
        <taxon>Pleosporales</taxon>
        <taxon>Pleosporineae</taxon>
        <taxon>Pleosporaceae</taxon>
        <taxon>Bipolaris</taxon>
    </lineage>
</organism>
<evidence type="ECO:0000256" key="1">
    <source>
        <dbReference type="ARBA" id="ARBA00022729"/>
    </source>
</evidence>
<dbReference type="AlphaFoldDB" id="A0A8H5ZJQ4"/>
<gene>
    <name evidence="3" type="ORF">GGP41_002636</name>
</gene>
<proteinExistence type="predicted"/>
<evidence type="ECO:0008006" key="5">
    <source>
        <dbReference type="Google" id="ProtNLM"/>
    </source>
</evidence>
<dbReference type="Proteomes" id="UP000624244">
    <property type="component" value="Unassembled WGS sequence"/>
</dbReference>
<accession>A0A8H5ZJQ4</accession>
<protein>
    <recommendedName>
        <fullName evidence="5">ABC-type Fe3+ transport system</fullName>
    </recommendedName>
</protein>
<feature type="signal peptide" evidence="2">
    <location>
        <begin position="1"/>
        <end position="18"/>
    </location>
</feature>
<evidence type="ECO:0000313" key="3">
    <source>
        <dbReference type="EMBL" id="KAF5850390.1"/>
    </source>
</evidence>
<dbReference type="SUPFAM" id="SSF53850">
    <property type="entry name" value="Periplasmic binding protein-like II"/>
    <property type="match status" value="1"/>
</dbReference>
<reference evidence="3" key="1">
    <citation type="submission" date="2019-11" db="EMBL/GenBank/DDBJ databases">
        <title>Bipolaris sorokiniana Genome sequencing.</title>
        <authorList>
            <person name="Wang H."/>
        </authorList>
    </citation>
    <scope>NUCLEOTIDE SEQUENCE</scope>
</reference>
<dbReference type="EMBL" id="WNKQ01000007">
    <property type="protein sequence ID" value="KAF5850390.1"/>
    <property type="molecule type" value="Genomic_DNA"/>
</dbReference>
<comment type="caution">
    <text evidence="3">The sequence shown here is derived from an EMBL/GenBank/DDBJ whole genome shotgun (WGS) entry which is preliminary data.</text>
</comment>
<dbReference type="Pfam" id="PF13343">
    <property type="entry name" value="SBP_bac_6"/>
    <property type="match status" value="1"/>
</dbReference>
<keyword evidence="1 2" id="KW-0732">Signal</keyword>
<name>A0A8H5ZJQ4_COCSA</name>
<sequence length="361" mass="41020">MLHSFLAAAALLASRTLAYDQTLGFNGAAIVETRSIEEIHKAALAEGGVVTMWLGGDERTDEDALKNEFEKRFPGMKLNLTTDLSKYHSPRFDEQLAAGKVYVDSIAFQTVHDFPRWDNEGALLHYAPVGLDKVYVPMKDVRAAFYGILTVGWAGKWNTDKLPGIQAPVEWEDWLRPEFKDKLVLTYPNDDDAVLYAFDLIMQQYGKSWFQKLLKQNPRWVRGTRSPDTIMQAKNSTRAASFTSDGLFPTSNIKISHPVKGSFVTWFQLAAIPKDAPHPEGAKLLHNYMLTKEWQATRGSWPVRSDVEPPQGYPPILEMPGTNITYFREWMSDRYRVERLRLWFEDQLGTAQGLSPISDDI</sequence>
<evidence type="ECO:0000313" key="4">
    <source>
        <dbReference type="Proteomes" id="UP000624244"/>
    </source>
</evidence>
<evidence type="ECO:0000256" key="2">
    <source>
        <dbReference type="SAM" id="SignalP"/>
    </source>
</evidence>